<feature type="region of interest" description="Disordered" evidence="1">
    <location>
        <begin position="196"/>
        <end position="256"/>
    </location>
</feature>
<feature type="compositionally biased region" description="Polar residues" evidence="1">
    <location>
        <begin position="790"/>
        <end position="799"/>
    </location>
</feature>
<feature type="compositionally biased region" description="Polar residues" evidence="1">
    <location>
        <begin position="684"/>
        <end position="694"/>
    </location>
</feature>
<feature type="compositionally biased region" description="Low complexity" evidence="1">
    <location>
        <begin position="769"/>
        <end position="789"/>
    </location>
</feature>
<keyword evidence="3" id="KW-1185">Reference proteome</keyword>
<feature type="compositionally biased region" description="Polar residues" evidence="1">
    <location>
        <begin position="735"/>
        <end position="745"/>
    </location>
</feature>
<evidence type="ECO:0000313" key="3">
    <source>
        <dbReference type="Proteomes" id="UP000095728"/>
    </source>
</evidence>
<feature type="compositionally biased region" description="Polar residues" evidence="1">
    <location>
        <begin position="155"/>
        <end position="171"/>
    </location>
</feature>
<feature type="region of interest" description="Disordered" evidence="1">
    <location>
        <begin position="151"/>
        <end position="171"/>
    </location>
</feature>
<dbReference type="Proteomes" id="UP000095728">
    <property type="component" value="Unassembled WGS sequence"/>
</dbReference>
<feature type="region of interest" description="Disordered" evidence="1">
    <location>
        <begin position="292"/>
        <end position="341"/>
    </location>
</feature>
<dbReference type="EMBL" id="LPNM01000017">
    <property type="protein sequence ID" value="OEJ80230.1"/>
    <property type="molecule type" value="Genomic_DNA"/>
</dbReference>
<name>A0A1E5R001_9ASCO</name>
<evidence type="ECO:0000313" key="2">
    <source>
        <dbReference type="EMBL" id="OEJ80230.1"/>
    </source>
</evidence>
<feature type="compositionally biased region" description="Polar residues" evidence="1">
    <location>
        <begin position="292"/>
        <end position="306"/>
    </location>
</feature>
<dbReference type="AlphaFoldDB" id="A0A1E5R001"/>
<dbReference type="FunCoup" id="A0A1E5R001">
    <property type="interactions" value="147"/>
</dbReference>
<feature type="region of interest" description="Disordered" evidence="1">
    <location>
        <begin position="547"/>
        <end position="578"/>
    </location>
</feature>
<feature type="compositionally biased region" description="Low complexity" evidence="1">
    <location>
        <begin position="213"/>
        <end position="256"/>
    </location>
</feature>
<gene>
    <name evidence="2" type="ORF">AWRI3579_g4647</name>
</gene>
<dbReference type="InParanoid" id="A0A1E5R001"/>
<feature type="compositionally biased region" description="Basic residues" evidence="1">
    <location>
        <begin position="756"/>
        <end position="767"/>
    </location>
</feature>
<protein>
    <submittedName>
        <fullName evidence="2">Protein GIS4</fullName>
    </submittedName>
</protein>
<sequence length="816" mass="92592">MPHIITVKDYYENDYNGLWSWYLNNLRKGEFEELTGNILKYSLLKKFLKEFFYKNNDITNDNHENSDKKILLVSVPDKIYKNQTNYKINILENFLKDYFKLDDLTNIHIEKLTKKNCKIYNHETHYLIMDPLNNFKDKNLFKPNNVEFLKEDNEQTQSFNNSSIDTRTTDGNQLKVSVKPVSSSLTAISQLAHQTVQQLSSHDTESYNDNEDSVSMVSEMSSSSSSSSSASSPTSSSSLSSSGSSTTTSNDSQTQSELQIDFANKLKMNKNDESLQESCLTKKITKETQQIALNGTKNDSAQMDTSNTKDKPRTTSSNNRSSVHTQTTTNTHRQLLNNNGHLDNDVQMSIASFNYTTDDDFGAELQYVDTRDDHSYDAESQHQQGETSVFEDTDSEYIDDMGSSVLDEELDHEHGHNGCGRNGNDDDDYSMNSIFPSISIKDDFGEFRLVLQSILIENPEYDINNKQVDNLITNTAIRQSNMDPTNASIHDDWLLYDAKFDITNLQMLSLSDVLYLNKNCPKMLFYTMVDTSNPENLPQEEIKDIKTDSHHHHRNSPVPLLQQESETQDKDMENEEEEIQEFNADMVKKNINSFSTTNFLQDFENQSADGRSQYSDDRGSYSDISSEVKLYNANTNVTTTSRNPYVVQSFYGNDPKREDDSTIYDGISRQNTNARSFAESNMSFASGLSNNGESKNPEKTNSKHKNKKSGKSVGKDLTKVFTLGSLHLVERSKTLPPTTTQSNTEAAIAKQENTRYKRLLMRRKPTSRSKNNSDNNGHHGNNSKSAGSGTSNREQTFSKKGSKKNHRSHDNNCVIC</sequence>
<dbReference type="OrthoDB" id="3972606at2759"/>
<comment type="caution">
    <text evidence="2">The sequence shown here is derived from an EMBL/GenBank/DDBJ whole genome shotgun (WGS) entry which is preliminary data.</text>
</comment>
<evidence type="ECO:0000256" key="1">
    <source>
        <dbReference type="SAM" id="MobiDB-lite"/>
    </source>
</evidence>
<accession>A0A1E5R001</accession>
<feature type="region of interest" description="Disordered" evidence="1">
    <location>
        <begin position="731"/>
        <end position="816"/>
    </location>
</feature>
<reference evidence="3" key="1">
    <citation type="journal article" date="2016" name="Genome Announc.">
        <title>Genome sequences of three species of Hanseniaspora isolated from spontaneous wine fermentations.</title>
        <authorList>
            <person name="Sternes P.R."/>
            <person name="Lee D."/>
            <person name="Kutyna D.R."/>
            <person name="Borneman A.R."/>
        </authorList>
    </citation>
    <scope>NUCLEOTIDE SEQUENCE [LARGE SCALE GENOMIC DNA]</scope>
    <source>
        <strain evidence="3">AWRI3579</strain>
    </source>
</reference>
<feature type="compositionally biased region" description="Polar residues" evidence="1">
    <location>
        <begin position="314"/>
        <end position="341"/>
    </location>
</feature>
<feature type="region of interest" description="Disordered" evidence="1">
    <location>
        <begin position="684"/>
        <end position="716"/>
    </location>
</feature>
<organism evidence="2 3">
    <name type="scientific">Hanseniaspora osmophila</name>
    <dbReference type="NCBI Taxonomy" id="56408"/>
    <lineage>
        <taxon>Eukaryota</taxon>
        <taxon>Fungi</taxon>
        <taxon>Dikarya</taxon>
        <taxon>Ascomycota</taxon>
        <taxon>Saccharomycotina</taxon>
        <taxon>Saccharomycetes</taxon>
        <taxon>Saccharomycodales</taxon>
        <taxon>Saccharomycodaceae</taxon>
        <taxon>Hanseniaspora</taxon>
    </lineage>
</organism>
<proteinExistence type="predicted"/>